<evidence type="ECO:0000256" key="1">
    <source>
        <dbReference type="ARBA" id="ARBA00008023"/>
    </source>
</evidence>
<keyword evidence="4 7" id="KW-0378">Hydrolase</keyword>
<keyword evidence="5 7" id="KW-0460">Magnesium</keyword>
<comment type="function">
    <text evidence="7">Pyrophosphatase that catalyzes the hydrolysis of nucleoside triphosphates to their monophosphate derivatives, with a high preference for the non-canonical purine nucleotides XTP (xanthosine triphosphate), dITP (deoxyinosine triphosphate) and ITP. Seems to function as a house-cleaning enzyme that removes non-canonical purine nucleotides from the nucleotide pool, thus preventing their incorporation into DNA/RNA and avoiding chromosomal lesions.</text>
</comment>
<comment type="caution">
    <text evidence="9">The sequence shown here is derived from an EMBL/GenBank/DDBJ whole genome shotgun (WGS) entry which is preliminary data.</text>
</comment>
<dbReference type="Gene3D" id="3.90.950.10">
    <property type="match status" value="1"/>
</dbReference>
<dbReference type="CDD" id="cd00515">
    <property type="entry name" value="HAM1"/>
    <property type="match status" value="1"/>
</dbReference>
<keyword evidence="2 7" id="KW-0479">Metal-binding</keyword>
<evidence type="ECO:0000313" key="9">
    <source>
        <dbReference type="EMBL" id="MBE5036027.1"/>
    </source>
</evidence>
<dbReference type="EMBL" id="JADCKA010000013">
    <property type="protein sequence ID" value="MBE5036027.1"/>
    <property type="molecule type" value="Genomic_DNA"/>
</dbReference>
<reference evidence="9 10" key="1">
    <citation type="submission" date="2020-10" db="EMBL/GenBank/DDBJ databases">
        <title>ChiBAC.</title>
        <authorList>
            <person name="Zenner C."/>
            <person name="Hitch T.C.A."/>
            <person name="Clavel T."/>
        </authorList>
    </citation>
    <scope>NUCLEOTIDE SEQUENCE [LARGE SCALE GENOMIC DNA]</scope>
    <source>
        <strain evidence="9 10">DSM 108706</strain>
    </source>
</reference>
<feature type="binding site" evidence="7">
    <location>
        <position position="72"/>
    </location>
    <ligand>
        <name>substrate</name>
    </ligand>
</feature>
<evidence type="ECO:0000256" key="8">
    <source>
        <dbReference type="RuleBase" id="RU003781"/>
    </source>
</evidence>
<evidence type="ECO:0000256" key="2">
    <source>
        <dbReference type="ARBA" id="ARBA00022723"/>
    </source>
</evidence>
<feature type="binding site" evidence="7">
    <location>
        <begin position="182"/>
        <end position="183"/>
    </location>
    <ligand>
        <name>substrate</name>
    </ligand>
</feature>
<feature type="binding site" evidence="7">
    <location>
        <position position="177"/>
    </location>
    <ligand>
        <name>substrate</name>
    </ligand>
</feature>
<feature type="binding site" evidence="7">
    <location>
        <position position="71"/>
    </location>
    <ligand>
        <name>Mg(2+)</name>
        <dbReference type="ChEBI" id="CHEBI:18420"/>
    </ligand>
</feature>
<evidence type="ECO:0000256" key="5">
    <source>
        <dbReference type="ARBA" id="ARBA00022842"/>
    </source>
</evidence>
<protein>
    <recommendedName>
        <fullName evidence="7">dITP/XTP pyrophosphatase</fullName>
        <ecNumber evidence="7">3.6.1.66</ecNumber>
    </recommendedName>
    <alternativeName>
        <fullName evidence="7">Non-canonical purine NTP pyrophosphatase</fullName>
    </alternativeName>
    <alternativeName>
        <fullName evidence="7">Non-standard purine NTP pyrophosphatase</fullName>
    </alternativeName>
    <alternativeName>
        <fullName evidence="7">Nucleoside-triphosphate diphosphatase</fullName>
    </alternativeName>
    <alternativeName>
        <fullName evidence="7">Nucleoside-triphosphate pyrophosphatase</fullName>
        <shortName evidence="7">NTPase</shortName>
    </alternativeName>
</protein>
<accession>A0ABR9QZ50</accession>
<dbReference type="HAMAP" id="MF_01405">
    <property type="entry name" value="Non_canon_purine_NTPase"/>
    <property type="match status" value="1"/>
</dbReference>
<comment type="catalytic activity">
    <reaction evidence="7">
        <text>dITP + H2O = dIMP + diphosphate + H(+)</text>
        <dbReference type="Rhea" id="RHEA:28342"/>
        <dbReference type="ChEBI" id="CHEBI:15377"/>
        <dbReference type="ChEBI" id="CHEBI:15378"/>
        <dbReference type="ChEBI" id="CHEBI:33019"/>
        <dbReference type="ChEBI" id="CHEBI:61194"/>
        <dbReference type="ChEBI" id="CHEBI:61382"/>
        <dbReference type="EC" id="3.6.1.66"/>
    </reaction>
</comment>
<dbReference type="NCBIfam" id="TIGR00042">
    <property type="entry name" value="RdgB/HAM1 family non-canonical purine NTP pyrophosphatase"/>
    <property type="match status" value="1"/>
</dbReference>
<sequence length="200" mass="22253">MKDIVIATQNKHKIEEIEKITKNFGFRLLSGKEAGIDGVDVVEDGTTFEENSYKKASEIMKLTGMITIADDSGLEVDALNGAPGVYSARFAGEDASDEDNNRKLMAELKGVPFEKRTARYVCVITMLFPDGRKLVARGESEGHIAEEPSGNNGFGYDPYFIPEGYDKTFGCFDMDEKNKISHRARALEKLAQLLDQEENR</sequence>
<feature type="binding site" evidence="7">
    <location>
        <begin position="8"/>
        <end position="13"/>
    </location>
    <ligand>
        <name>substrate</name>
    </ligand>
</feature>
<feature type="binding site" evidence="7">
    <location>
        <begin position="154"/>
        <end position="157"/>
    </location>
    <ligand>
        <name>substrate</name>
    </ligand>
</feature>
<name>A0ABR9QZ50_9FIRM</name>
<dbReference type="InterPro" id="IPR020922">
    <property type="entry name" value="dITP/XTP_pyrophosphatase"/>
</dbReference>
<keyword evidence="6 7" id="KW-0546">Nucleotide metabolism</keyword>
<keyword evidence="10" id="KW-1185">Reference proteome</keyword>
<keyword evidence="3 7" id="KW-0547">Nucleotide-binding</keyword>
<dbReference type="SUPFAM" id="SSF52972">
    <property type="entry name" value="ITPase-like"/>
    <property type="match status" value="1"/>
</dbReference>
<evidence type="ECO:0000313" key="10">
    <source>
        <dbReference type="Proteomes" id="UP001516588"/>
    </source>
</evidence>
<dbReference type="InterPro" id="IPR002637">
    <property type="entry name" value="RdgB/HAM1"/>
</dbReference>
<dbReference type="Pfam" id="PF01725">
    <property type="entry name" value="Ham1p_like"/>
    <property type="match status" value="1"/>
</dbReference>
<dbReference type="InterPro" id="IPR029001">
    <property type="entry name" value="ITPase-like_fam"/>
</dbReference>
<proteinExistence type="inferred from homology"/>
<comment type="cofactor">
    <cofactor evidence="7">
        <name>Mg(2+)</name>
        <dbReference type="ChEBI" id="CHEBI:18420"/>
    </cofactor>
    <text evidence="7">Binds 1 Mg(2+) ion per subunit.</text>
</comment>
<dbReference type="PANTHER" id="PTHR11067:SF9">
    <property type="entry name" value="INOSINE TRIPHOSPHATE PYROPHOSPHATASE"/>
    <property type="match status" value="1"/>
</dbReference>
<dbReference type="NCBIfam" id="NF011397">
    <property type="entry name" value="PRK14822.1"/>
    <property type="match status" value="1"/>
</dbReference>
<gene>
    <name evidence="9" type="ORF">INF20_07055</name>
</gene>
<comment type="catalytic activity">
    <reaction evidence="7">
        <text>XTP + H2O = XMP + diphosphate + H(+)</text>
        <dbReference type="Rhea" id="RHEA:28610"/>
        <dbReference type="ChEBI" id="CHEBI:15377"/>
        <dbReference type="ChEBI" id="CHEBI:15378"/>
        <dbReference type="ChEBI" id="CHEBI:33019"/>
        <dbReference type="ChEBI" id="CHEBI:57464"/>
        <dbReference type="ChEBI" id="CHEBI:61314"/>
        <dbReference type="EC" id="3.6.1.66"/>
    </reaction>
</comment>
<comment type="caution">
    <text evidence="7">Lacks conserved residue(s) required for the propagation of feature annotation.</text>
</comment>
<dbReference type="GO" id="GO:0036220">
    <property type="term" value="F:ITP diphosphatase activity"/>
    <property type="evidence" value="ECO:0007669"/>
    <property type="project" value="UniProtKB-EC"/>
</dbReference>
<evidence type="ECO:0000256" key="6">
    <source>
        <dbReference type="ARBA" id="ARBA00023080"/>
    </source>
</evidence>
<evidence type="ECO:0000256" key="7">
    <source>
        <dbReference type="HAMAP-Rule" id="MF_01405"/>
    </source>
</evidence>
<comment type="similarity">
    <text evidence="1 7 8">Belongs to the HAM1 NTPase family.</text>
</comment>
<organism evidence="9 10">
    <name type="scientific">Gallibacter intestinalis</name>
    <dbReference type="NCBI Taxonomy" id="2779356"/>
    <lineage>
        <taxon>Bacteria</taxon>
        <taxon>Bacillati</taxon>
        <taxon>Bacillota</taxon>
        <taxon>Clostridia</taxon>
        <taxon>Eubacteriales</taxon>
        <taxon>Eubacteriaceae</taxon>
        <taxon>Gallibacter</taxon>
    </lineage>
</organism>
<dbReference type="EC" id="3.6.1.66" evidence="7"/>
<dbReference type="RefSeq" id="WP_226385692.1">
    <property type="nucleotide sequence ID" value="NZ_JADCKA010000013.1"/>
</dbReference>
<dbReference type="Proteomes" id="UP001516588">
    <property type="component" value="Unassembled WGS sequence"/>
</dbReference>
<evidence type="ECO:0000256" key="3">
    <source>
        <dbReference type="ARBA" id="ARBA00022741"/>
    </source>
</evidence>
<evidence type="ECO:0000256" key="4">
    <source>
        <dbReference type="ARBA" id="ARBA00022801"/>
    </source>
</evidence>
<feature type="active site" description="Proton acceptor" evidence="7">
    <location>
        <position position="71"/>
    </location>
</feature>
<dbReference type="PANTHER" id="PTHR11067">
    <property type="entry name" value="INOSINE TRIPHOSPHATE PYROPHOSPHATASE/HAM1 PROTEIN"/>
    <property type="match status" value="1"/>
</dbReference>
<comment type="subunit">
    <text evidence="7">Homodimer.</text>
</comment>
<comment type="catalytic activity">
    <reaction evidence="7">
        <text>ITP + H2O = IMP + diphosphate + H(+)</text>
        <dbReference type="Rhea" id="RHEA:29399"/>
        <dbReference type="ChEBI" id="CHEBI:15377"/>
        <dbReference type="ChEBI" id="CHEBI:15378"/>
        <dbReference type="ChEBI" id="CHEBI:33019"/>
        <dbReference type="ChEBI" id="CHEBI:58053"/>
        <dbReference type="ChEBI" id="CHEBI:61402"/>
        <dbReference type="EC" id="3.6.1.66"/>
    </reaction>
</comment>